<feature type="transmembrane region" description="Helical" evidence="5">
    <location>
        <begin position="159"/>
        <end position="192"/>
    </location>
</feature>
<dbReference type="KEGG" id="marp:QYS47_34845"/>
<name>A0AA51ZVY3_9BACT</name>
<dbReference type="InterPro" id="IPR007016">
    <property type="entry name" value="O-antigen_ligase-rel_domated"/>
</dbReference>
<gene>
    <name evidence="7" type="ORF">QYS47_34845</name>
</gene>
<comment type="subcellular location">
    <subcellularLocation>
        <location evidence="1">Membrane</location>
        <topology evidence="1">Multi-pass membrane protein</topology>
    </subcellularLocation>
</comment>
<reference evidence="7" key="1">
    <citation type="submission" date="2023-08" db="EMBL/GenBank/DDBJ databases">
        <title>Comparative genomics and taxonomic characterization of three novel marine species of genus Marivirga.</title>
        <authorList>
            <person name="Muhammad N."/>
            <person name="Kim S.-G."/>
        </authorList>
    </citation>
    <scope>NUCLEOTIDE SEQUENCE</scope>
    <source>
        <strain evidence="7">BKB1-2</strain>
    </source>
</reference>
<proteinExistence type="predicted"/>
<evidence type="ECO:0000256" key="3">
    <source>
        <dbReference type="ARBA" id="ARBA00022989"/>
    </source>
</evidence>
<keyword evidence="3 5" id="KW-1133">Transmembrane helix</keyword>
<keyword evidence="4 5" id="KW-0472">Membrane</keyword>
<accession>A0AA51ZVY3</accession>
<feature type="transmembrane region" description="Helical" evidence="5">
    <location>
        <begin position="124"/>
        <end position="147"/>
    </location>
</feature>
<dbReference type="GO" id="GO:0016874">
    <property type="term" value="F:ligase activity"/>
    <property type="evidence" value="ECO:0007669"/>
    <property type="project" value="UniProtKB-KW"/>
</dbReference>
<protein>
    <submittedName>
        <fullName evidence="7">O-antigen ligase family protein</fullName>
    </submittedName>
</protein>
<feature type="domain" description="O-antigen ligase-related" evidence="6">
    <location>
        <begin position="2"/>
        <end position="141"/>
    </location>
</feature>
<evidence type="ECO:0000256" key="2">
    <source>
        <dbReference type="ARBA" id="ARBA00022692"/>
    </source>
</evidence>
<evidence type="ECO:0000256" key="5">
    <source>
        <dbReference type="SAM" id="Phobius"/>
    </source>
</evidence>
<dbReference type="Proteomes" id="UP001232019">
    <property type="component" value="Chromosome"/>
</dbReference>
<dbReference type="RefSeq" id="WP_322347243.1">
    <property type="nucleotide sequence ID" value="NZ_CP129968.2"/>
</dbReference>
<feature type="transmembrane region" description="Helical" evidence="5">
    <location>
        <begin position="12"/>
        <end position="29"/>
    </location>
</feature>
<dbReference type="EMBL" id="CP129968">
    <property type="protein sequence ID" value="WNB17744.1"/>
    <property type="molecule type" value="Genomic_DNA"/>
</dbReference>
<sequence>MGIILNSSRIGYVILFLILITYFIYILVYQKNKRLLIVVTVTFIILSTALSFHPRVQDSIKNPSGFFDGEKYKRIKIWETSMQLIGENPFWGVGVNNVQLRMREMYNIKNHEELYEKNYNAHNLYFDTYLAIGVFGFFVLLAIFYLSTYLAYKNKNYELLFFGIIFGIFGLVESNLSLYAGVSFFSFFLVMLSKKI</sequence>
<dbReference type="InterPro" id="IPR051533">
    <property type="entry name" value="WaaL-like"/>
</dbReference>
<keyword evidence="7" id="KW-0436">Ligase</keyword>
<evidence type="ECO:0000313" key="7">
    <source>
        <dbReference type="EMBL" id="WNB17744.1"/>
    </source>
</evidence>
<keyword evidence="2 5" id="KW-0812">Transmembrane</keyword>
<evidence type="ECO:0000256" key="4">
    <source>
        <dbReference type="ARBA" id="ARBA00023136"/>
    </source>
</evidence>
<dbReference type="PANTHER" id="PTHR37422">
    <property type="entry name" value="TEICHURONIC ACID BIOSYNTHESIS PROTEIN TUAE"/>
    <property type="match status" value="1"/>
</dbReference>
<feature type="transmembrane region" description="Helical" evidence="5">
    <location>
        <begin position="35"/>
        <end position="52"/>
    </location>
</feature>
<organism evidence="7">
    <name type="scientific">Marivirga arenosa</name>
    <dbReference type="NCBI Taxonomy" id="3059076"/>
    <lineage>
        <taxon>Bacteria</taxon>
        <taxon>Pseudomonadati</taxon>
        <taxon>Bacteroidota</taxon>
        <taxon>Cytophagia</taxon>
        <taxon>Cytophagales</taxon>
        <taxon>Marivirgaceae</taxon>
        <taxon>Marivirga</taxon>
    </lineage>
</organism>
<evidence type="ECO:0000259" key="6">
    <source>
        <dbReference type="Pfam" id="PF04932"/>
    </source>
</evidence>
<evidence type="ECO:0000256" key="1">
    <source>
        <dbReference type="ARBA" id="ARBA00004141"/>
    </source>
</evidence>
<dbReference type="PANTHER" id="PTHR37422:SF17">
    <property type="entry name" value="O-ANTIGEN LIGASE"/>
    <property type="match status" value="1"/>
</dbReference>
<dbReference type="Pfam" id="PF04932">
    <property type="entry name" value="Wzy_C"/>
    <property type="match status" value="1"/>
</dbReference>
<dbReference type="GO" id="GO:0016020">
    <property type="term" value="C:membrane"/>
    <property type="evidence" value="ECO:0007669"/>
    <property type="project" value="UniProtKB-SubCell"/>
</dbReference>
<dbReference type="AlphaFoldDB" id="A0AA51ZVY3"/>